<dbReference type="AlphaFoldDB" id="A0A2T6Z9V8"/>
<proteinExistence type="predicted"/>
<gene>
    <name evidence="1" type="ORF">B9Z19DRAFT_715459</name>
</gene>
<evidence type="ECO:0000313" key="2">
    <source>
        <dbReference type="Proteomes" id="UP000244722"/>
    </source>
</evidence>
<name>A0A2T6Z9V8_TUBBO</name>
<protein>
    <submittedName>
        <fullName evidence="1">Uncharacterized protein</fullName>
    </submittedName>
</protein>
<evidence type="ECO:0000313" key="1">
    <source>
        <dbReference type="EMBL" id="PUU72282.1"/>
    </source>
</evidence>
<comment type="caution">
    <text evidence="1">The sequence shown here is derived from an EMBL/GenBank/DDBJ whole genome shotgun (WGS) entry which is preliminary data.</text>
</comment>
<keyword evidence="2" id="KW-1185">Reference proteome</keyword>
<accession>A0A2T6Z9V8</accession>
<organism evidence="1 2">
    <name type="scientific">Tuber borchii</name>
    <name type="common">White truffle</name>
    <dbReference type="NCBI Taxonomy" id="42251"/>
    <lineage>
        <taxon>Eukaryota</taxon>
        <taxon>Fungi</taxon>
        <taxon>Dikarya</taxon>
        <taxon>Ascomycota</taxon>
        <taxon>Pezizomycotina</taxon>
        <taxon>Pezizomycetes</taxon>
        <taxon>Pezizales</taxon>
        <taxon>Tuberaceae</taxon>
        <taxon>Tuber</taxon>
    </lineage>
</organism>
<dbReference type="EMBL" id="NESQ01000604">
    <property type="protein sequence ID" value="PUU72282.1"/>
    <property type="molecule type" value="Genomic_DNA"/>
</dbReference>
<reference evidence="1 2" key="1">
    <citation type="submission" date="2017-04" db="EMBL/GenBank/DDBJ databases">
        <title>Draft genome sequence of Tuber borchii Vittad., a whitish edible truffle.</title>
        <authorList>
            <consortium name="DOE Joint Genome Institute"/>
            <person name="Murat C."/>
            <person name="Kuo A."/>
            <person name="Barry K.W."/>
            <person name="Clum A."/>
            <person name="Dockter R.B."/>
            <person name="Fauchery L."/>
            <person name="Iotti M."/>
            <person name="Kohler A."/>
            <person name="Labutti K."/>
            <person name="Lindquist E.A."/>
            <person name="Lipzen A."/>
            <person name="Ohm R.A."/>
            <person name="Wang M."/>
            <person name="Grigoriev I.V."/>
            <person name="Zambonelli A."/>
            <person name="Martin F.M."/>
        </authorList>
    </citation>
    <scope>NUCLEOTIDE SEQUENCE [LARGE SCALE GENOMIC DNA]</scope>
    <source>
        <strain evidence="1 2">Tbo3840</strain>
    </source>
</reference>
<dbReference type="Proteomes" id="UP000244722">
    <property type="component" value="Unassembled WGS sequence"/>
</dbReference>
<sequence length="60" mass="6572">MTSPPSDSIRSKLAIQVHANRPPAHYVYPSIRVPTACLISSYIPSLFFPFLSPLTTTVLA</sequence>